<evidence type="ECO:0000313" key="8">
    <source>
        <dbReference type="Proteomes" id="UP000234206"/>
    </source>
</evidence>
<dbReference type="SUPFAM" id="SSF48452">
    <property type="entry name" value="TPR-like"/>
    <property type="match status" value="1"/>
</dbReference>
<feature type="transmembrane region" description="Helical" evidence="5">
    <location>
        <begin position="365"/>
        <end position="384"/>
    </location>
</feature>
<sequence length="635" mass="66315">MNPVRRETLATVLRLAAVVLLLGVLPLVSTPGALDVREPVRRVVIAAVMTCTAGLWWVEREDPRLPRPVWWAMGAVGLAAVLATWLSTNSWLSVVGRYPRNEGLVMIGAYLAALPAGALLFAHQAGRRWAVWTATASGWVLVWMGVRDATGGSAGRVVTALGNASTVGFWGLMLAAWLGWVTWRERSRVALAGAVAGGALLVLGASRGALLGLFVGAALSLVLVARTEGVRRVVAPAGVIVAGVVAVLALPITRDRIFLEQEGAGTNITVRLMMWRRTARLVLEHPEGVGPSRWVASVADGYGPAWQAEAGPGVTLDAVHNVVLQTASTLGVVGLLAVTALAVACGQVLWRAVRTTGPGEGPRSAWSPAALVVGVGFCVALMFAYTEPVFVVPGAALVGGGLAAACRDDEPLVRVPRRWSAAERARAGRLRRGAAAAVSVAAAVSLVGSLMVWDAHRHAGSTVAAGPAGAAAGLERTHRAAPWDPNPEVLLAGRATALAAGRTPWNPDFGASSRPQYEALTRRCPGIGPDQRCLVWQSMAAVQTGDADTGLALALRALAMGPDDHASRTAQQGALLALGRPDLAVLGAREHVHRNPELFSAWRMLARAQKAAGDLAGAQVSQARADQLQWEVQGL</sequence>
<accession>A0A2I1PC68</accession>
<feature type="transmembrane region" description="Helical" evidence="5">
    <location>
        <begin position="12"/>
        <end position="34"/>
    </location>
</feature>
<feature type="transmembrane region" description="Helical" evidence="5">
    <location>
        <begin position="330"/>
        <end position="353"/>
    </location>
</feature>
<keyword evidence="8" id="KW-1185">Reference proteome</keyword>
<feature type="transmembrane region" description="Helical" evidence="5">
    <location>
        <begin position="129"/>
        <end position="146"/>
    </location>
</feature>
<dbReference type="InterPro" id="IPR051533">
    <property type="entry name" value="WaaL-like"/>
</dbReference>
<dbReference type="PANTHER" id="PTHR37422">
    <property type="entry name" value="TEICHURONIC ACID BIOSYNTHESIS PROTEIN TUAE"/>
    <property type="match status" value="1"/>
</dbReference>
<evidence type="ECO:0000313" key="7">
    <source>
        <dbReference type="EMBL" id="PKZ42227.1"/>
    </source>
</evidence>
<feature type="transmembrane region" description="Helical" evidence="5">
    <location>
        <begin position="40"/>
        <end position="58"/>
    </location>
</feature>
<evidence type="ECO:0000256" key="2">
    <source>
        <dbReference type="ARBA" id="ARBA00022692"/>
    </source>
</evidence>
<evidence type="ECO:0000256" key="4">
    <source>
        <dbReference type="ARBA" id="ARBA00023136"/>
    </source>
</evidence>
<protein>
    <recommendedName>
        <fullName evidence="6">O-antigen ligase-related domain-containing protein</fullName>
    </recommendedName>
</protein>
<dbReference type="AlphaFoldDB" id="A0A2I1PC68"/>
<evidence type="ECO:0000256" key="1">
    <source>
        <dbReference type="ARBA" id="ARBA00004141"/>
    </source>
</evidence>
<feature type="transmembrane region" description="Helical" evidence="5">
    <location>
        <begin position="70"/>
        <end position="92"/>
    </location>
</feature>
<feature type="transmembrane region" description="Helical" evidence="5">
    <location>
        <begin position="158"/>
        <end position="180"/>
    </location>
</feature>
<evidence type="ECO:0000259" key="6">
    <source>
        <dbReference type="Pfam" id="PF04932"/>
    </source>
</evidence>
<comment type="subcellular location">
    <subcellularLocation>
        <location evidence="1">Membrane</location>
        <topology evidence="1">Multi-pass membrane protein</topology>
    </subcellularLocation>
</comment>
<name>A0A2I1PC68_9MICO</name>
<feature type="transmembrane region" description="Helical" evidence="5">
    <location>
        <begin position="434"/>
        <end position="453"/>
    </location>
</feature>
<feature type="transmembrane region" description="Helical" evidence="5">
    <location>
        <begin position="104"/>
        <end position="122"/>
    </location>
</feature>
<feature type="transmembrane region" description="Helical" evidence="5">
    <location>
        <begin position="233"/>
        <end position="252"/>
    </location>
</feature>
<dbReference type="EMBL" id="PKIZ01000005">
    <property type="protein sequence ID" value="PKZ42227.1"/>
    <property type="molecule type" value="Genomic_DNA"/>
</dbReference>
<evidence type="ECO:0000256" key="3">
    <source>
        <dbReference type="ARBA" id="ARBA00022989"/>
    </source>
</evidence>
<keyword evidence="2 5" id="KW-0812">Transmembrane</keyword>
<comment type="caution">
    <text evidence="7">The sequence shown here is derived from an EMBL/GenBank/DDBJ whole genome shotgun (WGS) entry which is preliminary data.</text>
</comment>
<feature type="domain" description="O-antigen ligase-related" evidence="6">
    <location>
        <begin position="193"/>
        <end position="338"/>
    </location>
</feature>
<dbReference type="GO" id="GO:0016020">
    <property type="term" value="C:membrane"/>
    <property type="evidence" value="ECO:0007669"/>
    <property type="project" value="UniProtKB-SubCell"/>
</dbReference>
<dbReference type="InterPro" id="IPR007016">
    <property type="entry name" value="O-antigen_ligase-rel_domated"/>
</dbReference>
<dbReference type="Gene3D" id="1.25.40.10">
    <property type="entry name" value="Tetratricopeptide repeat domain"/>
    <property type="match status" value="1"/>
</dbReference>
<dbReference type="Pfam" id="PF04932">
    <property type="entry name" value="Wzy_C"/>
    <property type="match status" value="1"/>
</dbReference>
<dbReference type="RefSeq" id="WP_101849317.1">
    <property type="nucleotide sequence ID" value="NZ_JBHLVH010000011.1"/>
</dbReference>
<proteinExistence type="predicted"/>
<dbReference type="PANTHER" id="PTHR37422:SF13">
    <property type="entry name" value="LIPOPOLYSACCHARIDE BIOSYNTHESIS PROTEIN PA4999-RELATED"/>
    <property type="match status" value="1"/>
</dbReference>
<dbReference type="InterPro" id="IPR011990">
    <property type="entry name" value="TPR-like_helical_dom_sf"/>
</dbReference>
<keyword evidence="4 5" id="KW-0472">Membrane</keyword>
<evidence type="ECO:0000256" key="5">
    <source>
        <dbReference type="SAM" id="Phobius"/>
    </source>
</evidence>
<organism evidence="7 8">
    <name type="scientific">Kytococcus schroeteri</name>
    <dbReference type="NCBI Taxonomy" id="138300"/>
    <lineage>
        <taxon>Bacteria</taxon>
        <taxon>Bacillati</taxon>
        <taxon>Actinomycetota</taxon>
        <taxon>Actinomycetes</taxon>
        <taxon>Micrococcales</taxon>
        <taxon>Kytococcaceae</taxon>
        <taxon>Kytococcus</taxon>
    </lineage>
</organism>
<dbReference type="Proteomes" id="UP000234206">
    <property type="component" value="Unassembled WGS sequence"/>
</dbReference>
<gene>
    <name evidence="7" type="ORF">CYJ76_04110</name>
</gene>
<dbReference type="OrthoDB" id="5150275at2"/>
<keyword evidence="3 5" id="KW-1133">Transmembrane helix</keyword>
<reference evidence="7 8" key="1">
    <citation type="submission" date="2017-12" db="EMBL/GenBank/DDBJ databases">
        <title>Phylogenetic diversity of female urinary microbiome.</title>
        <authorList>
            <person name="Thomas-White K."/>
            <person name="Wolfe A.J."/>
        </authorList>
    </citation>
    <scope>NUCLEOTIDE SEQUENCE [LARGE SCALE GENOMIC DNA]</scope>
    <source>
        <strain evidence="7 8">UMB1298</strain>
    </source>
</reference>